<evidence type="ECO:0000313" key="3">
    <source>
        <dbReference type="Proteomes" id="UP000308365"/>
    </source>
</evidence>
<protein>
    <submittedName>
        <fullName evidence="2">Uncharacterized protein</fullName>
    </submittedName>
</protein>
<dbReference type="InterPro" id="IPR010797">
    <property type="entry name" value="Pex26"/>
</dbReference>
<comment type="caution">
    <text evidence="2">The sequence shown here is derived from an EMBL/GenBank/DDBJ whole genome shotgun (WGS) entry which is preliminary data.</text>
</comment>
<dbReference type="GO" id="GO:0044877">
    <property type="term" value="F:protein-containing complex binding"/>
    <property type="evidence" value="ECO:0007669"/>
    <property type="project" value="InterPro"/>
</dbReference>
<keyword evidence="1" id="KW-0812">Transmembrane</keyword>
<dbReference type="PANTHER" id="PTHR16262">
    <property type="entry name" value="PEROXISOME ASSEMBLY PROTEIN 26"/>
    <property type="match status" value="1"/>
</dbReference>
<dbReference type="GO" id="GO:0045046">
    <property type="term" value="P:protein import into peroxisome membrane"/>
    <property type="evidence" value="ECO:0007669"/>
    <property type="project" value="InterPro"/>
</dbReference>
<dbReference type="Pfam" id="PF07163">
    <property type="entry name" value="Pex26"/>
    <property type="match status" value="1"/>
</dbReference>
<keyword evidence="1" id="KW-1133">Transmembrane helix</keyword>
<sequence>MRSDPATSAVPLRGLGGLLRSSEPVRAAPAPSAAALLLEEAADLLVVHLDFRAALRTCERAWQGLAEEPAGAIVSKNRNFGAALLFLMLLASPVAEGIISLWVVELD</sequence>
<dbReference type="PANTHER" id="PTHR16262:SF2">
    <property type="entry name" value="PEROXISOME ASSEMBLY PROTEIN 26"/>
    <property type="match status" value="1"/>
</dbReference>
<dbReference type="GO" id="GO:0016558">
    <property type="term" value="P:protein import into peroxisome matrix"/>
    <property type="evidence" value="ECO:0007669"/>
    <property type="project" value="TreeGrafter"/>
</dbReference>
<gene>
    <name evidence="2" type="ORF">EI555_021492</name>
</gene>
<feature type="transmembrane region" description="Helical" evidence="1">
    <location>
        <begin position="83"/>
        <end position="104"/>
    </location>
</feature>
<dbReference type="GO" id="GO:0051117">
    <property type="term" value="F:ATPase binding"/>
    <property type="evidence" value="ECO:0007669"/>
    <property type="project" value="TreeGrafter"/>
</dbReference>
<dbReference type="Proteomes" id="UP000308365">
    <property type="component" value="Unassembled WGS sequence"/>
</dbReference>
<dbReference type="AlphaFoldDB" id="A0A4U1EDM8"/>
<reference evidence="3" key="1">
    <citation type="journal article" date="2019" name="IScience">
        <title>Narwhal Genome Reveals Long-Term Low Genetic Diversity despite Current Large Abundance Size.</title>
        <authorList>
            <person name="Westbury M.V."/>
            <person name="Petersen B."/>
            <person name="Garde E."/>
            <person name="Heide-Jorgensen M.P."/>
            <person name="Lorenzen E.D."/>
        </authorList>
    </citation>
    <scope>NUCLEOTIDE SEQUENCE [LARGE SCALE GENOMIC DNA]</scope>
</reference>
<evidence type="ECO:0000256" key="1">
    <source>
        <dbReference type="SAM" id="Phobius"/>
    </source>
</evidence>
<accession>A0A4U1EDM8</accession>
<dbReference type="GO" id="GO:0005778">
    <property type="term" value="C:peroxisomal membrane"/>
    <property type="evidence" value="ECO:0007669"/>
    <property type="project" value="InterPro"/>
</dbReference>
<keyword evidence="1" id="KW-0472">Membrane</keyword>
<proteinExistence type="predicted"/>
<evidence type="ECO:0000313" key="2">
    <source>
        <dbReference type="EMBL" id="TKC33757.1"/>
    </source>
</evidence>
<name>A0A4U1EDM8_MONMO</name>
<dbReference type="EMBL" id="RWIC01002366">
    <property type="protein sequence ID" value="TKC33757.1"/>
    <property type="molecule type" value="Genomic_DNA"/>
</dbReference>
<organism evidence="2 3">
    <name type="scientific">Monodon monoceros</name>
    <name type="common">Narwhal</name>
    <name type="synonym">Ceratodon monodon</name>
    <dbReference type="NCBI Taxonomy" id="40151"/>
    <lineage>
        <taxon>Eukaryota</taxon>
        <taxon>Metazoa</taxon>
        <taxon>Chordata</taxon>
        <taxon>Craniata</taxon>
        <taxon>Vertebrata</taxon>
        <taxon>Euteleostomi</taxon>
        <taxon>Mammalia</taxon>
        <taxon>Eutheria</taxon>
        <taxon>Laurasiatheria</taxon>
        <taxon>Artiodactyla</taxon>
        <taxon>Whippomorpha</taxon>
        <taxon>Cetacea</taxon>
        <taxon>Odontoceti</taxon>
        <taxon>Monodontidae</taxon>
        <taxon>Monodon</taxon>
    </lineage>
</organism>